<feature type="signal peptide" evidence="3">
    <location>
        <begin position="1"/>
        <end position="23"/>
    </location>
</feature>
<name>A0A1B3B7U0_9GAMM</name>
<organism evidence="4 5">
    <name type="scientific">Kangiella sediminilitoris</name>
    <dbReference type="NCBI Taxonomy" id="1144748"/>
    <lineage>
        <taxon>Bacteria</taxon>
        <taxon>Pseudomonadati</taxon>
        <taxon>Pseudomonadota</taxon>
        <taxon>Gammaproteobacteria</taxon>
        <taxon>Kangiellales</taxon>
        <taxon>Kangiellaceae</taxon>
        <taxon>Kangiella</taxon>
    </lineage>
</organism>
<dbReference type="Proteomes" id="UP000094147">
    <property type="component" value="Chromosome"/>
</dbReference>
<dbReference type="SMART" id="SM00028">
    <property type="entry name" value="TPR"/>
    <property type="match status" value="2"/>
</dbReference>
<dbReference type="SUPFAM" id="SSF48452">
    <property type="entry name" value="TPR-like"/>
    <property type="match status" value="1"/>
</dbReference>
<evidence type="ECO:0000313" key="5">
    <source>
        <dbReference type="Proteomes" id="UP000094147"/>
    </source>
</evidence>
<feature type="coiled-coil region" evidence="1">
    <location>
        <begin position="132"/>
        <end position="159"/>
    </location>
</feature>
<evidence type="ECO:0000256" key="2">
    <source>
        <dbReference type="SAM" id="Phobius"/>
    </source>
</evidence>
<evidence type="ECO:0000256" key="3">
    <source>
        <dbReference type="SAM" id="SignalP"/>
    </source>
</evidence>
<protein>
    <submittedName>
        <fullName evidence="4">Tetratricopeptide domain protein</fullName>
    </submittedName>
</protein>
<dbReference type="NCBIfam" id="NF047558">
    <property type="entry name" value="TPR_END_plus"/>
    <property type="match status" value="1"/>
</dbReference>
<keyword evidence="2" id="KW-0472">Membrane</keyword>
<dbReference type="PATRIC" id="fig|1144748.3.peg.133"/>
<dbReference type="RefSeq" id="WP_068988404.1">
    <property type="nucleotide sequence ID" value="NZ_CP012418.1"/>
</dbReference>
<dbReference type="InterPro" id="IPR011990">
    <property type="entry name" value="TPR-like_helical_dom_sf"/>
</dbReference>
<keyword evidence="3" id="KW-0732">Signal</keyword>
<feature type="transmembrane region" description="Helical" evidence="2">
    <location>
        <begin position="91"/>
        <end position="110"/>
    </location>
</feature>
<dbReference type="InterPro" id="IPR019734">
    <property type="entry name" value="TPR_rpt"/>
</dbReference>
<proteinExistence type="predicted"/>
<reference evidence="5" key="1">
    <citation type="submission" date="2015-08" db="EMBL/GenBank/DDBJ databases">
        <authorList>
            <person name="Kim K.M."/>
        </authorList>
    </citation>
    <scope>NUCLEOTIDE SEQUENCE [LARGE SCALE GENOMIC DNA]</scope>
    <source>
        <strain evidence="5">KCTC 23892</strain>
    </source>
</reference>
<keyword evidence="2" id="KW-0812">Transmembrane</keyword>
<sequence precursor="true">MIKKFVNILLVVFTTLYAAASIAAEQQQPEKQKPAVEKTSNYQPLIERYILDELKAVRQDQQALRADVEEKVAHARLDASDRAIRYTADTLNNMFIIITTAASILVLMGWRSMRDVKSKLNEVVETKINELTSEYEERLLELENKVKRRSQEIITAQEEISKANEVHSIWMRAGLESNMHQKIKLYDEILALNPEDIEALIYKADAAFELGENEWAFSLANRAIEQDEDYGLAYWQRACANAANGATQEAINDIKIAIEKAPKLVDELDREPAFRDLHKLEEFQELLPQN</sequence>
<dbReference type="KEGG" id="ksd:KS2013_130"/>
<dbReference type="OrthoDB" id="9792573at2"/>
<gene>
    <name evidence="4" type="ORF">KS2013_130</name>
</gene>
<feature type="chain" id="PRO_5008543971" evidence="3">
    <location>
        <begin position="24"/>
        <end position="290"/>
    </location>
</feature>
<keyword evidence="1" id="KW-0175">Coiled coil</keyword>
<keyword evidence="2" id="KW-1133">Transmembrane helix</keyword>
<evidence type="ECO:0000256" key="1">
    <source>
        <dbReference type="SAM" id="Coils"/>
    </source>
</evidence>
<dbReference type="STRING" id="1144748.KS2013_130"/>
<dbReference type="EMBL" id="CP012418">
    <property type="protein sequence ID" value="AOE48860.1"/>
    <property type="molecule type" value="Genomic_DNA"/>
</dbReference>
<dbReference type="AlphaFoldDB" id="A0A1B3B7U0"/>
<accession>A0A1B3B7U0</accession>
<keyword evidence="5" id="KW-1185">Reference proteome</keyword>
<dbReference type="Gene3D" id="1.25.40.10">
    <property type="entry name" value="Tetratricopeptide repeat domain"/>
    <property type="match status" value="1"/>
</dbReference>
<evidence type="ECO:0000313" key="4">
    <source>
        <dbReference type="EMBL" id="AOE48860.1"/>
    </source>
</evidence>